<protein>
    <recommendedName>
        <fullName evidence="4">DUF4129 domain-containing protein</fullName>
    </recommendedName>
</protein>
<keyword evidence="1" id="KW-0472">Membrane</keyword>
<name>A0A653IH01_9BACL</name>
<dbReference type="AlphaFoldDB" id="A0A653IH01"/>
<organism evidence="2 3">
    <name type="scientific">Exiguobacterium oxidotolerans</name>
    <dbReference type="NCBI Taxonomy" id="223958"/>
    <lineage>
        <taxon>Bacteria</taxon>
        <taxon>Bacillati</taxon>
        <taxon>Bacillota</taxon>
        <taxon>Bacilli</taxon>
        <taxon>Bacillales</taxon>
        <taxon>Bacillales Family XII. Incertae Sedis</taxon>
        <taxon>Exiguobacterium</taxon>
    </lineage>
</organism>
<dbReference type="EMBL" id="CABWKQ010000030">
    <property type="protein sequence ID" value="VWX37923.1"/>
    <property type="molecule type" value="Genomic_DNA"/>
</dbReference>
<evidence type="ECO:0000313" key="3">
    <source>
        <dbReference type="Proteomes" id="UP000439752"/>
    </source>
</evidence>
<evidence type="ECO:0008006" key="4">
    <source>
        <dbReference type="Google" id="ProtNLM"/>
    </source>
</evidence>
<reference evidence="2 3" key="1">
    <citation type="submission" date="2019-10" db="EMBL/GenBank/DDBJ databases">
        <authorList>
            <person name="Karimi E."/>
        </authorList>
    </citation>
    <scope>NUCLEOTIDE SEQUENCE [LARGE SCALE GENOMIC DNA]</scope>
    <source>
        <strain evidence="2">Exiguobacterium sp. 9Y</strain>
    </source>
</reference>
<keyword evidence="1" id="KW-1133">Transmembrane helix</keyword>
<dbReference type="RefSeq" id="WP_159173791.1">
    <property type="nucleotide sequence ID" value="NZ_LR732312.1"/>
</dbReference>
<accession>A0A653IH01</accession>
<evidence type="ECO:0000256" key="1">
    <source>
        <dbReference type="SAM" id="Phobius"/>
    </source>
</evidence>
<sequence>MLRRRFLMSIGVILIGLFLFQTVTTYVYTHYIIPDPVKPVSDENLSEGVPVKNQNDGIIMSESITRKKLDKIERYPRPKEIWKSLKAGISDSPVSYLQYIVLISLFCFMVWKLVQSRRVKKRRIPTGDVTDDVPFAQSIFRPASLRKSPYLYSSYSSSRVRDLVIRFEQHLPRSQQRRPNETLEDWLRRIEVPVDFQLYRNIRYGDMSETIITDDEILRFEQQLSRYSSP</sequence>
<evidence type="ECO:0000313" key="2">
    <source>
        <dbReference type="EMBL" id="VWX37923.1"/>
    </source>
</evidence>
<feature type="transmembrane region" description="Helical" evidence="1">
    <location>
        <begin position="96"/>
        <end position="114"/>
    </location>
</feature>
<proteinExistence type="predicted"/>
<dbReference type="Proteomes" id="UP000439752">
    <property type="component" value="Unassembled WGS sequence"/>
</dbReference>
<keyword evidence="3" id="KW-1185">Reference proteome</keyword>
<gene>
    <name evidence="2" type="ORF">EXIGUO9Y_360200</name>
</gene>
<keyword evidence="1" id="KW-0812">Transmembrane</keyword>